<accession>A0A518I3Z3</accession>
<dbReference type="InterPro" id="IPR023393">
    <property type="entry name" value="START-like_dom_sf"/>
</dbReference>
<reference evidence="1 2" key="1">
    <citation type="submission" date="2019-03" db="EMBL/GenBank/DDBJ databases">
        <title>Deep-cultivation of Planctomycetes and their phenomic and genomic characterization uncovers novel biology.</title>
        <authorList>
            <person name="Wiegand S."/>
            <person name="Jogler M."/>
            <person name="Boedeker C."/>
            <person name="Pinto D."/>
            <person name="Vollmers J."/>
            <person name="Rivas-Marin E."/>
            <person name="Kohn T."/>
            <person name="Peeters S.H."/>
            <person name="Heuer A."/>
            <person name="Rast P."/>
            <person name="Oberbeckmann S."/>
            <person name="Bunk B."/>
            <person name="Jeske O."/>
            <person name="Meyerdierks A."/>
            <person name="Storesund J.E."/>
            <person name="Kallscheuer N."/>
            <person name="Luecker S."/>
            <person name="Lage O.M."/>
            <person name="Pohl T."/>
            <person name="Merkel B.J."/>
            <person name="Hornburger P."/>
            <person name="Mueller R.-W."/>
            <person name="Bruemmer F."/>
            <person name="Labrenz M."/>
            <person name="Spormann A.M."/>
            <person name="Op den Camp H."/>
            <person name="Overmann J."/>
            <person name="Amann R."/>
            <person name="Jetten M.S.M."/>
            <person name="Mascher T."/>
            <person name="Medema M.H."/>
            <person name="Devos D.P."/>
            <person name="Kaster A.-K."/>
            <person name="Ovreas L."/>
            <person name="Rohde M."/>
            <person name="Galperin M.Y."/>
            <person name="Jogler C."/>
        </authorList>
    </citation>
    <scope>NUCLEOTIDE SEQUENCE [LARGE SCALE GENOMIC DNA]</scope>
    <source>
        <strain evidence="1 2">Enr13</strain>
    </source>
</reference>
<name>A0A518I3Z3_9BACT</name>
<dbReference type="RefSeq" id="WP_197455639.1">
    <property type="nucleotide sequence ID" value="NZ_CP037423.1"/>
</dbReference>
<keyword evidence="2" id="KW-1185">Reference proteome</keyword>
<dbReference type="KEGG" id="snep:Enr13x_76880"/>
<dbReference type="AlphaFoldDB" id="A0A518I3Z3"/>
<dbReference type="Pfam" id="PF10604">
    <property type="entry name" value="Polyketide_cyc2"/>
    <property type="match status" value="1"/>
</dbReference>
<dbReference type="SUPFAM" id="SSF55961">
    <property type="entry name" value="Bet v1-like"/>
    <property type="match status" value="1"/>
</dbReference>
<protein>
    <submittedName>
        <fullName evidence="1">Polyketide cyclase / dehydrase and lipid transport</fullName>
    </submittedName>
</protein>
<evidence type="ECO:0000313" key="1">
    <source>
        <dbReference type="EMBL" id="QDV47776.1"/>
    </source>
</evidence>
<dbReference type="InterPro" id="IPR019587">
    <property type="entry name" value="Polyketide_cyclase/dehydratase"/>
</dbReference>
<dbReference type="EMBL" id="CP037423">
    <property type="protein sequence ID" value="QDV47776.1"/>
    <property type="molecule type" value="Genomic_DNA"/>
</dbReference>
<evidence type="ECO:0000313" key="2">
    <source>
        <dbReference type="Proteomes" id="UP000319004"/>
    </source>
</evidence>
<dbReference type="Proteomes" id="UP000319004">
    <property type="component" value="Chromosome"/>
</dbReference>
<sequence length="158" mass="17491">MKPIIASRTIDAPLSLVFQTVSDVRNFRKAVPHITNVEFLSEQQHGVGTRFRETRMMKGREQSVELEVAEFADNERVRMVSDAGGTVWDTLFTVSLVGDAVELKMQMDIRPHAFLARLMIPLIRGMVVKGVESDMDAVKSYCESGGEPCGAIDETTGS</sequence>
<proteinExistence type="predicted"/>
<gene>
    <name evidence="1" type="ORF">Enr13x_76880</name>
</gene>
<dbReference type="Gene3D" id="3.30.530.20">
    <property type="match status" value="1"/>
</dbReference>
<organism evidence="1 2">
    <name type="scientific">Stieleria neptunia</name>
    <dbReference type="NCBI Taxonomy" id="2527979"/>
    <lineage>
        <taxon>Bacteria</taxon>
        <taxon>Pseudomonadati</taxon>
        <taxon>Planctomycetota</taxon>
        <taxon>Planctomycetia</taxon>
        <taxon>Pirellulales</taxon>
        <taxon>Pirellulaceae</taxon>
        <taxon>Stieleria</taxon>
    </lineage>
</organism>